<keyword evidence="3" id="KW-1185">Reference proteome</keyword>
<reference evidence="2" key="1">
    <citation type="submission" date="2023-04" db="EMBL/GenBank/DDBJ databases">
        <authorList>
            <consortium name="ELIXIR-Norway"/>
        </authorList>
    </citation>
    <scope>NUCLEOTIDE SEQUENCE [LARGE SCALE GENOMIC DNA]</scope>
</reference>
<feature type="compositionally biased region" description="Basic and acidic residues" evidence="1">
    <location>
        <begin position="47"/>
        <end position="65"/>
    </location>
</feature>
<dbReference type="EMBL" id="OX459956">
    <property type="protein sequence ID" value="CAI9162258.1"/>
    <property type="molecule type" value="Genomic_DNA"/>
</dbReference>
<accession>A0ABN8YPB6</accession>
<protein>
    <submittedName>
        <fullName evidence="2">Uncharacterized protein</fullName>
    </submittedName>
</protein>
<name>A0ABN8YPB6_RANTA</name>
<evidence type="ECO:0000313" key="2">
    <source>
        <dbReference type="EMBL" id="CAI9162258.1"/>
    </source>
</evidence>
<dbReference type="Proteomes" id="UP001176941">
    <property type="component" value="Chromosome 20"/>
</dbReference>
<feature type="region of interest" description="Disordered" evidence="1">
    <location>
        <begin position="45"/>
        <end position="96"/>
    </location>
</feature>
<sequence>MGQLGVRIWAPPCRVGLLGFSHSQAERGWPLECQPGWYWVPSPCDRSSQRRETPSISGRERDRGSGRLSWLQKAQPQSGVGAPGDVTAPSSCVGPTRPSGVCVKCLRCSRSADHFLLGQRDFHHLLPGAVCSMMKPRKENFLQQLQDICPF</sequence>
<evidence type="ECO:0000256" key="1">
    <source>
        <dbReference type="SAM" id="MobiDB-lite"/>
    </source>
</evidence>
<evidence type="ECO:0000313" key="3">
    <source>
        <dbReference type="Proteomes" id="UP001176941"/>
    </source>
</evidence>
<proteinExistence type="predicted"/>
<gene>
    <name evidence="2" type="ORF">MRATA1EN1_LOCUS11220</name>
</gene>
<organism evidence="2 3">
    <name type="scientific">Rangifer tarandus platyrhynchus</name>
    <name type="common">Svalbard reindeer</name>
    <dbReference type="NCBI Taxonomy" id="3082113"/>
    <lineage>
        <taxon>Eukaryota</taxon>
        <taxon>Metazoa</taxon>
        <taxon>Chordata</taxon>
        <taxon>Craniata</taxon>
        <taxon>Vertebrata</taxon>
        <taxon>Euteleostomi</taxon>
        <taxon>Mammalia</taxon>
        <taxon>Eutheria</taxon>
        <taxon>Laurasiatheria</taxon>
        <taxon>Artiodactyla</taxon>
        <taxon>Ruminantia</taxon>
        <taxon>Pecora</taxon>
        <taxon>Cervidae</taxon>
        <taxon>Odocoileinae</taxon>
        <taxon>Rangifer</taxon>
    </lineage>
</organism>